<dbReference type="EMBL" id="QNVT01000020">
    <property type="protein sequence ID" value="REC60814.1"/>
    <property type="molecule type" value="Genomic_DNA"/>
</dbReference>
<evidence type="ECO:0000256" key="1">
    <source>
        <dbReference type="SAM" id="Phobius"/>
    </source>
</evidence>
<keyword evidence="1" id="KW-0812">Transmembrane</keyword>
<sequence>MRILNSSEKEICRRILKGNGANNFLGNIVDSELKGICIYVDRNNLQSHLIFTVNDINNISSEEYEKLSEATGSITAYILEVVNLINQLEKEGYILLLERGINSMEPSKFGRCVSNLPSIEHHFVDENFIQLLCNYSNKEIYTTEEFNRFCENNFLARDEQRFQKQMRFTQIALAIAIAALIFNIIVNFFVKKNDVVKIDKAQLESIIKTIKEL</sequence>
<comment type="caution">
    <text evidence="2">The sequence shown here is derived from an EMBL/GenBank/DDBJ whole genome shotgun (WGS) entry which is preliminary data.</text>
</comment>
<gene>
    <name evidence="2" type="ORF">DRF65_18585</name>
</gene>
<evidence type="ECO:0000313" key="3">
    <source>
        <dbReference type="Proteomes" id="UP000256686"/>
    </source>
</evidence>
<keyword evidence="3" id="KW-1185">Reference proteome</keyword>
<name>A0A3D9C4X4_9FLAO</name>
<keyword evidence="1" id="KW-1133">Transmembrane helix</keyword>
<organism evidence="2 3">
    <name type="scientific">Chryseobacterium pennae</name>
    <dbReference type="NCBI Taxonomy" id="2258962"/>
    <lineage>
        <taxon>Bacteria</taxon>
        <taxon>Pseudomonadati</taxon>
        <taxon>Bacteroidota</taxon>
        <taxon>Flavobacteriia</taxon>
        <taxon>Flavobacteriales</taxon>
        <taxon>Weeksellaceae</taxon>
        <taxon>Chryseobacterium group</taxon>
        <taxon>Chryseobacterium</taxon>
    </lineage>
</organism>
<dbReference type="AlphaFoldDB" id="A0A3D9C4X4"/>
<protein>
    <submittedName>
        <fullName evidence="2">Uncharacterized protein</fullName>
    </submittedName>
</protein>
<dbReference type="RefSeq" id="WP_115972247.1">
    <property type="nucleotide sequence ID" value="NZ_QNVT01000020.1"/>
</dbReference>
<accession>A0A3D9C4X4</accession>
<evidence type="ECO:0000313" key="2">
    <source>
        <dbReference type="EMBL" id="REC60814.1"/>
    </source>
</evidence>
<proteinExistence type="predicted"/>
<reference evidence="3" key="1">
    <citation type="submission" date="2018-06" db="EMBL/GenBank/DDBJ databases">
        <authorList>
            <person name="Lum Nde A."/>
            <person name="Hugo C."/>
        </authorList>
    </citation>
    <scope>NUCLEOTIDE SEQUENCE [LARGE SCALE GENOMIC DNA]</scope>
    <source>
        <strain evidence="3">1_F178</strain>
    </source>
</reference>
<feature type="transmembrane region" description="Helical" evidence="1">
    <location>
        <begin position="171"/>
        <end position="190"/>
    </location>
</feature>
<keyword evidence="1" id="KW-0472">Membrane</keyword>
<dbReference type="Proteomes" id="UP000256686">
    <property type="component" value="Unassembled WGS sequence"/>
</dbReference>